<evidence type="ECO:0000313" key="2">
    <source>
        <dbReference type="Proteomes" id="UP001189429"/>
    </source>
</evidence>
<gene>
    <name evidence="1" type="ORF">PCOR1329_LOCUS84695</name>
</gene>
<organism evidence="1 2">
    <name type="scientific">Prorocentrum cordatum</name>
    <dbReference type="NCBI Taxonomy" id="2364126"/>
    <lineage>
        <taxon>Eukaryota</taxon>
        <taxon>Sar</taxon>
        <taxon>Alveolata</taxon>
        <taxon>Dinophyceae</taxon>
        <taxon>Prorocentrales</taxon>
        <taxon>Prorocentraceae</taxon>
        <taxon>Prorocentrum</taxon>
    </lineage>
</organism>
<feature type="non-terminal residue" evidence="1">
    <location>
        <position position="110"/>
    </location>
</feature>
<keyword evidence="2" id="KW-1185">Reference proteome</keyword>
<accession>A0ABN9YG13</accession>
<feature type="non-terminal residue" evidence="1">
    <location>
        <position position="1"/>
    </location>
</feature>
<evidence type="ECO:0000313" key="1">
    <source>
        <dbReference type="EMBL" id="CAK0910539.1"/>
    </source>
</evidence>
<comment type="caution">
    <text evidence="1">The sequence shown here is derived from an EMBL/GenBank/DDBJ whole genome shotgun (WGS) entry which is preliminary data.</text>
</comment>
<sequence>STSTHNTKIFNNGIETNILCIKIFINYVTDGIETNTLHVQGTHRIPPAWQPGADYTFRDWERDVTNWIRLTDLQADQIGGTIYQRVSGLAKTLLRDIPDNVISYGADGRP</sequence>
<reference evidence="1" key="1">
    <citation type="submission" date="2023-10" db="EMBL/GenBank/DDBJ databases">
        <authorList>
            <person name="Chen Y."/>
            <person name="Shah S."/>
            <person name="Dougan E. K."/>
            <person name="Thang M."/>
            <person name="Chan C."/>
        </authorList>
    </citation>
    <scope>NUCLEOTIDE SEQUENCE [LARGE SCALE GENOMIC DNA]</scope>
</reference>
<proteinExistence type="predicted"/>
<name>A0ABN9YG13_9DINO</name>
<protein>
    <submittedName>
        <fullName evidence="1">Uncharacterized protein</fullName>
    </submittedName>
</protein>
<dbReference type="Proteomes" id="UP001189429">
    <property type="component" value="Unassembled WGS sequence"/>
</dbReference>
<dbReference type="EMBL" id="CAUYUJ010022415">
    <property type="protein sequence ID" value="CAK0910539.1"/>
    <property type="molecule type" value="Genomic_DNA"/>
</dbReference>